<dbReference type="RefSeq" id="XP_035320361.1">
    <property type="nucleotide sequence ID" value="XM_035463530.1"/>
</dbReference>
<dbReference type="AlphaFoldDB" id="A0A9P4YVE6"/>
<dbReference type="GeneID" id="55967778"/>
<dbReference type="OrthoDB" id="74360at2759"/>
<evidence type="ECO:0000313" key="5">
    <source>
        <dbReference type="EMBL" id="KAF4121709.1"/>
    </source>
</evidence>
<dbReference type="InterPro" id="IPR051209">
    <property type="entry name" value="FAD-bind_Monooxygenase_sf"/>
</dbReference>
<evidence type="ECO:0000256" key="4">
    <source>
        <dbReference type="ARBA" id="ARBA00023002"/>
    </source>
</evidence>
<proteinExistence type="inferred from homology"/>
<dbReference type="GO" id="GO:0050660">
    <property type="term" value="F:flavin adenine dinucleotide binding"/>
    <property type="evidence" value="ECO:0007669"/>
    <property type="project" value="InterPro"/>
</dbReference>
<evidence type="ECO:0000256" key="1">
    <source>
        <dbReference type="ARBA" id="ARBA00010139"/>
    </source>
</evidence>
<dbReference type="SUPFAM" id="SSF51905">
    <property type="entry name" value="FAD/NAD(P)-binding domain"/>
    <property type="match status" value="3"/>
</dbReference>
<evidence type="ECO:0000256" key="2">
    <source>
        <dbReference type="ARBA" id="ARBA00022630"/>
    </source>
</evidence>
<gene>
    <name evidence="5" type="ORF">GMORB2_1548</name>
</gene>
<dbReference type="Proteomes" id="UP000749293">
    <property type="component" value="Unassembled WGS sequence"/>
</dbReference>
<comment type="caution">
    <text evidence="5">The sequence shown here is derived from an EMBL/GenBank/DDBJ whole genome shotgun (WGS) entry which is preliminary data.</text>
</comment>
<dbReference type="PANTHER" id="PTHR42877:SF12">
    <property type="entry name" value="MONOOXYGENASE"/>
    <property type="match status" value="1"/>
</dbReference>
<dbReference type="GO" id="GO:0050661">
    <property type="term" value="F:NADP binding"/>
    <property type="evidence" value="ECO:0007669"/>
    <property type="project" value="InterPro"/>
</dbReference>
<name>A0A9P4YVE6_9HYPO</name>
<dbReference type="InterPro" id="IPR036188">
    <property type="entry name" value="FAD/NAD-bd_sf"/>
</dbReference>
<accession>A0A9P4YVE6</accession>
<dbReference type="Pfam" id="PF00743">
    <property type="entry name" value="FMO-like"/>
    <property type="match status" value="1"/>
</dbReference>
<keyword evidence="2" id="KW-0285">Flavoprotein</keyword>
<keyword evidence="3" id="KW-0274">FAD</keyword>
<organism evidence="5 6">
    <name type="scientific">Geosmithia morbida</name>
    <dbReference type="NCBI Taxonomy" id="1094350"/>
    <lineage>
        <taxon>Eukaryota</taxon>
        <taxon>Fungi</taxon>
        <taxon>Dikarya</taxon>
        <taxon>Ascomycota</taxon>
        <taxon>Pezizomycotina</taxon>
        <taxon>Sordariomycetes</taxon>
        <taxon>Hypocreomycetidae</taxon>
        <taxon>Hypocreales</taxon>
        <taxon>Bionectriaceae</taxon>
        <taxon>Geosmithia</taxon>
    </lineage>
</organism>
<dbReference type="PANTHER" id="PTHR42877">
    <property type="entry name" value="L-ORNITHINE N(5)-MONOOXYGENASE-RELATED"/>
    <property type="match status" value="1"/>
</dbReference>
<keyword evidence="6" id="KW-1185">Reference proteome</keyword>
<protein>
    <submittedName>
        <fullName evidence="5">Flavoprotein CzcO associated with the cation diffusion facilitator CzcD</fullName>
    </submittedName>
</protein>
<evidence type="ECO:0000256" key="3">
    <source>
        <dbReference type="ARBA" id="ARBA00022827"/>
    </source>
</evidence>
<dbReference type="EMBL" id="JAANYQ010000011">
    <property type="protein sequence ID" value="KAF4121709.1"/>
    <property type="molecule type" value="Genomic_DNA"/>
</dbReference>
<dbReference type="InterPro" id="IPR020946">
    <property type="entry name" value="Flavin_mOase-like"/>
</dbReference>
<evidence type="ECO:0000313" key="6">
    <source>
        <dbReference type="Proteomes" id="UP000749293"/>
    </source>
</evidence>
<reference evidence="5" key="1">
    <citation type="submission" date="2020-03" db="EMBL/GenBank/DDBJ databases">
        <title>Site-based positive gene gene selection in Geosmithia morbida across the United States reveals a broad range of putative effectors and factors for local host and environmental adapation.</title>
        <authorList>
            <person name="Onufrak A."/>
            <person name="Murdoch R.W."/>
            <person name="Gazis R."/>
            <person name="Huff M."/>
            <person name="Staton M."/>
            <person name="Klingeman W."/>
            <person name="Hadziabdic D."/>
        </authorList>
    </citation>
    <scope>NUCLEOTIDE SEQUENCE</scope>
    <source>
        <strain evidence="5">1262</strain>
    </source>
</reference>
<keyword evidence="4" id="KW-0560">Oxidoreductase</keyword>
<dbReference type="GO" id="GO:0004499">
    <property type="term" value="F:N,N-dimethylaniline monooxygenase activity"/>
    <property type="evidence" value="ECO:0007669"/>
    <property type="project" value="InterPro"/>
</dbReference>
<sequence length="569" mass="64322">MAPTAIIEDEKEQPSTYRILEKPFGTARPIRIIAIGAGASGISIARNIKEHMKNVTLRIYEKNSAVGGTWLENQYPGCRCDIPSHNYQYSWEPNHRWSKYYSPQPEILEYFQTTARKHGLDSHVSFDHRVSEARWDESGGIWRFKVEDLQTGETVEDWGHFFINASGFLNNWKWPSIPGLDSFNGQLVHSAAWSPEVDLKGKHVAVIGNGSSGIQIVTAIQPEVKKLTSFLRSPTWITAGFGSKYAAPGGVNFDFTEDEKARFANDPSEYLMYRKGIEHELCSRFKMQHASTPEQATAAEFSKEDMLQRLGSNKSVADFIIPDFPVGCRRPTPGTGYLEALGEDNVQTICGREIVRIEPGGLILDDGEEVACDAIVCATGFDLSFVPRFPIVGRNGANLQDVWTGKRPAAYLSMTPADMPNYFMFMGPNAPVAHGSAIPILENATRYMLKMIYKAQVERYKAFCPKREAIDEFVEHADALFPRTAWAGKCRSWFRNGNDSGPITGIYPGSRLHWFHALKEPRYEDWDWDTMGPNRWQYLGNGFSVTEEDGRDLSWHFDNPDKEYDSFIY</sequence>
<dbReference type="Gene3D" id="3.50.50.60">
    <property type="entry name" value="FAD/NAD(P)-binding domain"/>
    <property type="match status" value="2"/>
</dbReference>
<comment type="similarity">
    <text evidence="1">Belongs to the FAD-binding monooxygenase family.</text>
</comment>